<keyword evidence="2" id="KW-1185">Reference proteome</keyword>
<feature type="non-terminal residue" evidence="1">
    <location>
        <position position="118"/>
    </location>
</feature>
<dbReference type="AlphaFoldDB" id="A0A813GFA4"/>
<name>A0A813GFA4_POLGL</name>
<comment type="caution">
    <text evidence="1">The sequence shown here is derived from an EMBL/GenBank/DDBJ whole genome shotgun (WGS) entry which is preliminary data.</text>
</comment>
<reference evidence="1" key="1">
    <citation type="submission" date="2021-02" db="EMBL/GenBank/DDBJ databases">
        <authorList>
            <person name="Dougan E. K."/>
            <person name="Rhodes N."/>
            <person name="Thang M."/>
            <person name="Chan C."/>
        </authorList>
    </citation>
    <scope>NUCLEOTIDE SEQUENCE</scope>
</reference>
<accession>A0A813GFA4</accession>
<evidence type="ECO:0000313" key="2">
    <source>
        <dbReference type="Proteomes" id="UP000654075"/>
    </source>
</evidence>
<dbReference type="EMBL" id="CAJNNV010028204">
    <property type="protein sequence ID" value="CAE8623638.1"/>
    <property type="molecule type" value="Genomic_DNA"/>
</dbReference>
<organism evidence="1 2">
    <name type="scientific">Polarella glacialis</name>
    <name type="common">Dinoflagellate</name>
    <dbReference type="NCBI Taxonomy" id="89957"/>
    <lineage>
        <taxon>Eukaryota</taxon>
        <taxon>Sar</taxon>
        <taxon>Alveolata</taxon>
        <taxon>Dinophyceae</taxon>
        <taxon>Suessiales</taxon>
        <taxon>Suessiaceae</taxon>
        <taxon>Polarella</taxon>
    </lineage>
</organism>
<protein>
    <submittedName>
        <fullName evidence="1">Uncharacterized protein</fullName>
    </submittedName>
</protein>
<proteinExistence type="predicted"/>
<dbReference type="Proteomes" id="UP000654075">
    <property type="component" value="Unassembled WGS sequence"/>
</dbReference>
<gene>
    <name evidence="1" type="ORF">PGLA1383_LOCUS40878</name>
</gene>
<sequence>MRLVYHCCPPHLRQSATRAILHDSMAASALRQIRAQRSLWHFSGHVVANAQRLPSSTMRQINECVENFSHKASNLRAVRCCCCRCGCYCCCYCHNNHNHNNNNIERSAHYDLAKAPVS</sequence>
<evidence type="ECO:0000313" key="1">
    <source>
        <dbReference type="EMBL" id="CAE8623638.1"/>
    </source>
</evidence>